<dbReference type="GO" id="GO:0016853">
    <property type="term" value="F:isomerase activity"/>
    <property type="evidence" value="ECO:0007669"/>
    <property type="project" value="UniProtKB-KW"/>
</dbReference>
<proteinExistence type="predicted"/>
<evidence type="ECO:0000259" key="1">
    <source>
        <dbReference type="Pfam" id="PF11716"/>
    </source>
</evidence>
<dbReference type="SUPFAM" id="SSF109854">
    <property type="entry name" value="DinB/YfiT-like putative metalloenzymes"/>
    <property type="match status" value="1"/>
</dbReference>
<evidence type="ECO:0000313" key="2">
    <source>
        <dbReference type="EMBL" id="UQN14579.1"/>
    </source>
</evidence>
<dbReference type="InterPro" id="IPR017517">
    <property type="entry name" value="Maleyloyr_isom"/>
</dbReference>
<accession>A0ABY4MXS0</accession>
<dbReference type="EMBL" id="CP097160">
    <property type="protein sequence ID" value="UQN14579.1"/>
    <property type="molecule type" value="Genomic_DNA"/>
</dbReference>
<dbReference type="InterPro" id="IPR034660">
    <property type="entry name" value="DinB/YfiT-like"/>
</dbReference>
<organism evidence="2">
    <name type="scientific">Gulosibacter sediminis</name>
    <dbReference type="NCBI Taxonomy" id="1729695"/>
    <lineage>
        <taxon>Bacteria</taxon>
        <taxon>Bacillati</taxon>
        <taxon>Actinomycetota</taxon>
        <taxon>Actinomycetes</taxon>
        <taxon>Micrococcales</taxon>
        <taxon>Microbacteriaceae</taxon>
        <taxon>Gulosibacter</taxon>
    </lineage>
</organism>
<protein>
    <submittedName>
        <fullName evidence="2">Maleylpyruvate isomerase family mycothiol-dependent enzyme</fullName>
    </submittedName>
</protein>
<feature type="domain" description="Mycothiol-dependent maleylpyruvate isomerase metal-binding" evidence="1">
    <location>
        <begin position="17"/>
        <end position="62"/>
    </location>
</feature>
<sequence length="222" mass="24139">MATPLLNLDEVWAAIDAQRLRTAAMLDDLTEDEWEQPSLCAGWRVRDVTAHLTLQQLSLGDVLGSIVRSPGNLNHVIHASAVRAGRQPTATFAPQIRNTIGSRRHNFGVTPLETLIDALVHPQDIAIPLGREMRMDARAAATAAARVWSYGGKGSAKVFRALSVQRMRLVANDIDWSVAPDSGETVREIRGPIAALLLLLTGRTTGLDQLEGSGVEQLRERA</sequence>
<dbReference type="InterPro" id="IPR024344">
    <property type="entry name" value="MDMPI_metal-binding"/>
</dbReference>
<name>A0ABY4MXS0_9MICO</name>
<dbReference type="Pfam" id="PF11716">
    <property type="entry name" value="MDMPI_N"/>
    <property type="match status" value="1"/>
</dbReference>
<reference evidence="2" key="1">
    <citation type="submission" date="2022-05" db="EMBL/GenBank/DDBJ databases">
        <title>Complete genome sequence of toluene-degrading Gulosibacter sediminis strain ACHW.36C.</title>
        <authorList>
            <person name="Wai A.C."/>
            <person name="Lai G.K."/>
            <person name="Griffin S.D."/>
            <person name="Leung F.C."/>
        </authorList>
    </citation>
    <scope>NUCLEOTIDE SEQUENCE [LARGE SCALE GENOMIC DNA]</scope>
    <source>
        <strain evidence="2">ACHW.36C</strain>
    </source>
</reference>
<dbReference type="NCBIfam" id="TIGR03083">
    <property type="entry name" value="maleylpyruvate isomerase family mycothiol-dependent enzyme"/>
    <property type="match status" value="1"/>
</dbReference>
<keyword evidence="2" id="KW-0413">Isomerase</keyword>
<gene>
    <name evidence="2" type="ORF">M3M28_11080</name>
</gene>
<dbReference type="Gene3D" id="1.20.120.450">
    <property type="entry name" value="dinb family like domain"/>
    <property type="match status" value="1"/>
</dbReference>